<sequence>MDGAMQVALPILGIVAAAAVTFYAVSFSEIREKTLRVLDEEDNEDGGFRRRRSLSSREKRARRKADRQSRS</sequence>
<proteinExistence type="predicted"/>
<dbReference type="PANTHER" id="PTHR37225:SF1">
    <property type="entry name" value="OS04G0657900 PROTEIN"/>
    <property type="match status" value="1"/>
</dbReference>
<name>A0A9Q0GE34_9ROSI</name>
<evidence type="ECO:0000313" key="3">
    <source>
        <dbReference type="EMBL" id="KAJ4846711.1"/>
    </source>
</evidence>
<accession>A0A9Q0GE34</accession>
<protein>
    <recommendedName>
        <fullName evidence="5">Transmembrane protein</fullName>
    </recommendedName>
</protein>
<evidence type="ECO:0008006" key="5">
    <source>
        <dbReference type="Google" id="ProtNLM"/>
    </source>
</evidence>
<dbReference type="EMBL" id="JAKUCV010001361">
    <property type="protein sequence ID" value="KAJ4846711.1"/>
    <property type="molecule type" value="Genomic_DNA"/>
</dbReference>
<reference evidence="3" key="1">
    <citation type="submission" date="2022-02" db="EMBL/GenBank/DDBJ databases">
        <authorList>
            <person name="Henning P.M."/>
            <person name="McCubbin A.G."/>
            <person name="Shore J.S."/>
        </authorList>
    </citation>
    <scope>NUCLEOTIDE SEQUENCE</scope>
    <source>
        <strain evidence="3">F60SS</strain>
        <tissue evidence="3">Leaves</tissue>
    </source>
</reference>
<keyword evidence="2" id="KW-0812">Transmembrane</keyword>
<dbReference type="Proteomes" id="UP001141552">
    <property type="component" value="Unassembled WGS sequence"/>
</dbReference>
<dbReference type="PANTHER" id="PTHR37225">
    <property type="entry name" value="OSJNBA0011F23.3 PROTEIN"/>
    <property type="match status" value="1"/>
</dbReference>
<dbReference type="OrthoDB" id="683235at2759"/>
<keyword evidence="2" id="KW-1133">Transmembrane helix</keyword>
<organism evidence="3 4">
    <name type="scientific">Turnera subulata</name>
    <dbReference type="NCBI Taxonomy" id="218843"/>
    <lineage>
        <taxon>Eukaryota</taxon>
        <taxon>Viridiplantae</taxon>
        <taxon>Streptophyta</taxon>
        <taxon>Embryophyta</taxon>
        <taxon>Tracheophyta</taxon>
        <taxon>Spermatophyta</taxon>
        <taxon>Magnoliopsida</taxon>
        <taxon>eudicotyledons</taxon>
        <taxon>Gunneridae</taxon>
        <taxon>Pentapetalae</taxon>
        <taxon>rosids</taxon>
        <taxon>fabids</taxon>
        <taxon>Malpighiales</taxon>
        <taxon>Passifloraceae</taxon>
        <taxon>Turnera</taxon>
    </lineage>
</organism>
<keyword evidence="4" id="KW-1185">Reference proteome</keyword>
<gene>
    <name evidence="3" type="ORF">Tsubulata_005169</name>
</gene>
<feature type="compositionally biased region" description="Basic residues" evidence="1">
    <location>
        <begin position="49"/>
        <end position="65"/>
    </location>
</feature>
<dbReference type="AlphaFoldDB" id="A0A9Q0GE34"/>
<feature type="transmembrane region" description="Helical" evidence="2">
    <location>
        <begin position="6"/>
        <end position="26"/>
    </location>
</feature>
<feature type="region of interest" description="Disordered" evidence="1">
    <location>
        <begin position="41"/>
        <end position="71"/>
    </location>
</feature>
<reference evidence="3" key="2">
    <citation type="journal article" date="2023" name="Plants (Basel)">
        <title>Annotation of the Turnera subulata (Passifloraceae) Draft Genome Reveals the S-Locus Evolved after the Divergence of Turneroideae from Passifloroideae in a Stepwise Manner.</title>
        <authorList>
            <person name="Henning P.M."/>
            <person name="Roalson E.H."/>
            <person name="Mir W."/>
            <person name="McCubbin A.G."/>
            <person name="Shore J.S."/>
        </authorList>
    </citation>
    <scope>NUCLEOTIDE SEQUENCE</scope>
    <source>
        <strain evidence="3">F60SS</strain>
    </source>
</reference>
<keyword evidence="2" id="KW-0472">Membrane</keyword>
<comment type="caution">
    <text evidence="3">The sequence shown here is derived from an EMBL/GenBank/DDBJ whole genome shotgun (WGS) entry which is preliminary data.</text>
</comment>
<evidence type="ECO:0000256" key="1">
    <source>
        <dbReference type="SAM" id="MobiDB-lite"/>
    </source>
</evidence>
<evidence type="ECO:0000256" key="2">
    <source>
        <dbReference type="SAM" id="Phobius"/>
    </source>
</evidence>
<evidence type="ECO:0000313" key="4">
    <source>
        <dbReference type="Proteomes" id="UP001141552"/>
    </source>
</evidence>